<organism evidence="1 2">
    <name type="scientific">Panagrolaimus sp. ES5</name>
    <dbReference type="NCBI Taxonomy" id="591445"/>
    <lineage>
        <taxon>Eukaryota</taxon>
        <taxon>Metazoa</taxon>
        <taxon>Ecdysozoa</taxon>
        <taxon>Nematoda</taxon>
        <taxon>Chromadorea</taxon>
        <taxon>Rhabditida</taxon>
        <taxon>Tylenchina</taxon>
        <taxon>Panagrolaimomorpha</taxon>
        <taxon>Panagrolaimoidea</taxon>
        <taxon>Panagrolaimidae</taxon>
        <taxon>Panagrolaimus</taxon>
    </lineage>
</organism>
<evidence type="ECO:0000313" key="2">
    <source>
        <dbReference type="WBParaSite" id="ES5_v2.g30814.t1"/>
    </source>
</evidence>
<proteinExistence type="predicted"/>
<sequence>KSVIKDGKELYALNREGAIIDLLQPTNGPKLLWNEKAGEFPGVNGIYEDDDVDKSVIKDGKELYGALSLLHAYADLCESDVPIIKNLAEAQTIIDSMQTPLRLLTNYPPIINSQKALSYSTI</sequence>
<accession>A0AC34GMN1</accession>
<protein>
    <submittedName>
        <fullName evidence="2">Uncharacterized protein</fullName>
    </submittedName>
</protein>
<evidence type="ECO:0000313" key="1">
    <source>
        <dbReference type="Proteomes" id="UP000887579"/>
    </source>
</evidence>
<dbReference type="Proteomes" id="UP000887579">
    <property type="component" value="Unplaced"/>
</dbReference>
<dbReference type="WBParaSite" id="ES5_v2.g30814.t1">
    <property type="protein sequence ID" value="ES5_v2.g30814.t1"/>
    <property type="gene ID" value="ES5_v2.g30814"/>
</dbReference>
<reference evidence="2" key="1">
    <citation type="submission" date="2022-11" db="UniProtKB">
        <authorList>
            <consortium name="WormBaseParasite"/>
        </authorList>
    </citation>
    <scope>IDENTIFICATION</scope>
</reference>
<name>A0AC34GMN1_9BILA</name>